<feature type="transmembrane region" description="Helical" evidence="2">
    <location>
        <begin position="6"/>
        <end position="27"/>
    </location>
</feature>
<dbReference type="AlphaFoldDB" id="A0A7X0SSW4"/>
<keyword evidence="2" id="KW-0472">Membrane</keyword>
<organism evidence="3 4">
    <name type="scientific">Cohnella zeiphila</name>
    <dbReference type="NCBI Taxonomy" id="2761120"/>
    <lineage>
        <taxon>Bacteria</taxon>
        <taxon>Bacillati</taxon>
        <taxon>Bacillota</taxon>
        <taxon>Bacilli</taxon>
        <taxon>Bacillales</taxon>
        <taxon>Paenibacillaceae</taxon>
        <taxon>Cohnella</taxon>
    </lineage>
</organism>
<dbReference type="RefSeq" id="WP_185133160.1">
    <property type="nucleotide sequence ID" value="NZ_JACJVO010000050.1"/>
</dbReference>
<name>A0A7X0SSW4_9BACL</name>
<proteinExistence type="predicted"/>
<dbReference type="Proteomes" id="UP000564644">
    <property type="component" value="Unassembled WGS sequence"/>
</dbReference>
<keyword evidence="2" id="KW-1133">Transmembrane helix</keyword>
<evidence type="ECO:0008006" key="5">
    <source>
        <dbReference type="Google" id="ProtNLM"/>
    </source>
</evidence>
<comment type="caution">
    <text evidence="3">The sequence shown here is derived from an EMBL/GenBank/DDBJ whole genome shotgun (WGS) entry which is preliminary data.</text>
</comment>
<dbReference type="EMBL" id="JACJVO010000050">
    <property type="protein sequence ID" value="MBB6735511.1"/>
    <property type="molecule type" value="Genomic_DNA"/>
</dbReference>
<evidence type="ECO:0000256" key="2">
    <source>
        <dbReference type="SAM" id="Phobius"/>
    </source>
</evidence>
<evidence type="ECO:0000313" key="4">
    <source>
        <dbReference type="Proteomes" id="UP000564644"/>
    </source>
</evidence>
<evidence type="ECO:0000256" key="1">
    <source>
        <dbReference type="SAM" id="MobiDB-lite"/>
    </source>
</evidence>
<keyword evidence="2" id="KW-0812">Transmembrane</keyword>
<accession>A0A7X0SSW4</accession>
<evidence type="ECO:0000313" key="3">
    <source>
        <dbReference type="EMBL" id="MBB6735511.1"/>
    </source>
</evidence>
<feature type="region of interest" description="Disordered" evidence="1">
    <location>
        <begin position="47"/>
        <end position="70"/>
    </location>
</feature>
<sequence>MGGIIVVWLIGLMVFFFILHSVIRSAIDSSKLAANIREIRDFLQGQSAASSAPPGPEKPGETCPGCGSKVRQEDKYCSECSLKLQG</sequence>
<gene>
    <name evidence="3" type="ORF">H7C18_31835</name>
</gene>
<protein>
    <recommendedName>
        <fullName evidence="5">Zinc ribbon domain-containing protein</fullName>
    </recommendedName>
</protein>
<reference evidence="3 4" key="1">
    <citation type="submission" date="2020-08" db="EMBL/GenBank/DDBJ databases">
        <title>Cohnella phylogeny.</title>
        <authorList>
            <person name="Dunlap C."/>
        </authorList>
    </citation>
    <scope>NUCLEOTIDE SEQUENCE [LARGE SCALE GENOMIC DNA]</scope>
    <source>
        <strain evidence="3 4">CBP 2801</strain>
    </source>
</reference>
<keyword evidence="4" id="KW-1185">Reference proteome</keyword>